<accession>A0A2N1UNQ3</accession>
<dbReference type="Pfam" id="PF07963">
    <property type="entry name" value="N_methyl"/>
    <property type="match status" value="1"/>
</dbReference>
<dbReference type="EMBL" id="PGYQ01000003">
    <property type="protein sequence ID" value="PKL72501.1"/>
    <property type="molecule type" value="Genomic_DNA"/>
</dbReference>
<evidence type="ECO:0000256" key="4">
    <source>
        <dbReference type="ARBA" id="ARBA00022989"/>
    </source>
</evidence>
<feature type="transmembrane region" description="Helical" evidence="6">
    <location>
        <begin position="12"/>
        <end position="35"/>
    </location>
</feature>
<keyword evidence="4 6" id="KW-1133">Transmembrane helix</keyword>
<dbReference type="GO" id="GO:0016020">
    <property type="term" value="C:membrane"/>
    <property type="evidence" value="ECO:0007669"/>
    <property type="project" value="UniProtKB-SubCell"/>
</dbReference>
<evidence type="ECO:0000256" key="5">
    <source>
        <dbReference type="ARBA" id="ARBA00023136"/>
    </source>
</evidence>
<dbReference type="AlphaFoldDB" id="A0A2N1UNQ3"/>
<proteinExistence type="predicted"/>
<evidence type="ECO:0000256" key="6">
    <source>
        <dbReference type="SAM" id="Phobius"/>
    </source>
</evidence>
<evidence type="ECO:0000256" key="3">
    <source>
        <dbReference type="ARBA" id="ARBA00022692"/>
    </source>
</evidence>
<dbReference type="Gene3D" id="3.30.700.10">
    <property type="entry name" value="Glycoprotein, Type 4 Pilin"/>
    <property type="match status" value="1"/>
</dbReference>
<gene>
    <name evidence="7" type="ORF">CVV26_01270</name>
</gene>
<dbReference type="InterPro" id="IPR012902">
    <property type="entry name" value="N_methyl_site"/>
</dbReference>
<reference evidence="7 8" key="1">
    <citation type="journal article" date="2017" name="ISME J.">
        <title>Potential for microbial H2 and metal transformations associated with novel bacteria and archaea in deep terrestrial subsurface sediments.</title>
        <authorList>
            <person name="Hernsdorf A.W."/>
            <person name="Amano Y."/>
            <person name="Miyakawa K."/>
            <person name="Ise K."/>
            <person name="Suzuki Y."/>
            <person name="Anantharaman K."/>
            <person name="Probst A."/>
            <person name="Burstein D."/>
            <person name="Thomas B.C."/>
            <person name="Banfield J.F."/>
        </authorList>
    </citation>
    <scope>NUCLEOTIDE SEQUENCE [LARGE SCALE GENOMIC DNA]</scope>
    <source>
        <strain evidence="7">HGW-Kuenenbacteria-1</strain>
    </source>
</reference>
<evidence type="ECO:0008006" key="9">
    <source>
        <dbReference type="Google" id="ProtNLM"/>
    </source>
</evidence>
<dbReference type="GO" id="GO:0015628">
    <property type="term" value="P:protein secretion by the type II secretion system"/>
    <property type="evidence" value="ECO:0007669"/>
    <property type="project" value="InterPro"/>
</dbReference>
<dbReference type="NCBIfam" id="TIGR02532">
    <property type="entry name" value="IV_pilin_GFxxxE"/>
    <property type="match status" value="1"/>
</dbReference>
<dbReference type="SUPFAM" id="SSF54523">
    <property type="entry name" value="Pili subunits"/>
    <property type="match status" value="1"/>
</dbReference>
<keyword evidence="2" id="KW-0488">Methylation</keyword>
<dbReference type="InterPro" id="IPR045584">
    <property type="entry name" value="Pilin-like"/>
</dbReference>
<evidence type="ECO:0000313" key="8">
    <source>
        <dbReference type="Proteomes" id="UP000233414"/>
    </source>
</evidence>
<dbReference type="PANTHER" id="PTHR30093">
    <property type="entry name" value="GENERAL SECRETION PATHWAY PROTEIN G"/>
    <property type="match status" value="1"/>
</dbReference>
<dbReference type="InterPro" id="IPR000983">
    <property type="entry name" value="Bac_GSPG_pilin"/>
</dbReference>
<dbReference type="PRINTS" id="PR00813">
    <property type="entry name" value="BCTERIALGSPG"/>
</dbReference>
<dbReference type="PANTHER" id="PTHR30093:SF44">
    <property type="entry name" value="TYPE II SECRETION SYSTEM CORE PROTEIN G"/>
    <property type="match status" value="1"/>
</dbReference>
<dbReference type="Proteomes" id="UP000233414">
    <property type="component" value="Unassembled WGS sequence"/>
</dbReference>
<dbReference type="GO" id="GO:0015627">
    <property type="term" value="C:type II protein secretion system complex"/>
    <property type="evidence" value="ECO:0007669"/>
    <property type="project" value="InterPro"/>
</dbReference>
<comment type="caution">
    <text evidence="7">The sequence shown here is derived from an EMBL/GenBank/DDBJ whole genome shotgun (WGS) entry which is preliminary data.</text>
</comment>
<name>A0A2N1UNQ3_9BACT</name>
<organism evidence="7 8">
    <name type="scientific">Candidatus Kuenenbacteria bacterium HGW-Kuenenbacteria-1</name>
    <dbReference type="NCBI Taxonomy" id="2013812"/>
    <lineage>
        <taxon>Bacteria</taxon>
        <taxon>Candidatus Kueneniibacteriota</taxon>
    </lineage>
</organism>
<sequence>MIKLNKKGFTLIELLVVIAIIALLSTIAIVSLGNARQKARDAKRIADIKQMQTALELEYTNTGNGYKVNETPTIIDAIGTSMTTVPLAPNPADTGNGVCTTKNNSYLYVSTSADGSALCTTAPCEGFMLQFCTYEATGTINAGLHCATPGGISNAACPSPFVQPK</sequence>
<evidence type="ECO:0000256" key="2">
    <source>
        <dbReference type="ARBA" id="ARBA00022481"/>
    </source>
</evidence>
<keyword evidence="5 6" id="KW-0472">Membrane</keyword>
<keyword evidence="3 6" id="KW-0812">Transmembrane</keyword>
<protein>
    <recommendedName>
        <fullName evidence="9">Type II secretion system protein GspG C-terminal domain-containing protein</fullName>
    </recommendedName>
</protein>
<evidence type="ECO:0000256" key="1">
    <source>
        <dbReference type="ARBA" id="ARBA00004167"/>
    </source>
</evidence>
<dbReference type="PROSITE" id="PS00409">
    <property type="entry name" value="PROKAR_NTER_METHYL"/>
    <property type="match status" value="1"/>
</dbReference>
<comment type="subcellular location">
    <subcellularLocation>
        <location evidence="1">Membrane</location>
        <topology evidence="1">Single-pass membrane protein</topology>
    </subcellularLocation>
</comment>
<evidence type="ECO:0000313" key="7">
    <source>
        <dbReference type="EMBL" id="PKL72501.1"/>
    </source>
</evidence>